<dbReference type="CDD" id="cd07012">
    <property type="entry name" value="PBP2_Bug_TTT"/>
    <property type="match status" value="1"/>
</dbReference>
<dbReference type="RefSeq" id="WP_183620715.1">
    <property type="nucleotide sequence ID" value="NZ_CAJHAH010000003.1"/>
</dbReference>
<organism evidence="3 4">
    <name type="scientific">Psychrobacter luti</name>
    <dbReference type="NCBI Taxonomy" id="198481"/>
    <lineage>
        <taxon>Bacteria</taxon>
        <taxon>Pseudomonadati</taxon>
        <taxon>Pseudomonadota</taxon>
        <taxon>Gammaproteobacteria</taxon>
        <taxon>Moraxellales</taxon>
        <taxon>Moraxellaceae</taxon>
        <taxon>Psychrobacter</taxon>
    </lineage>
</organism>
<dbReference type="InterPro" id="IPR005064">
    <property type="entry name" value="BUG"/>
</dbReference>
<protein>
    <submittedName>
        <fullName evidence="3">Putative tricarboxylic transport membrane protein</fullName>
    </submittedName>
</protein>
<comment type="similarity">
    <text evidence="1">Belongs to the UPF0065 (bug) family.</text>
</comment>
<accession>A0A839TD15</accession>
<dbReference type="EMBL" id="JACHXL010000003">
    <property type="protein sequence ID" value="MBB3107257.1"/>
    <property type="molecule type" value="Genomic_DNA"/>
</dbReference>
<name>A0A839TD15_9GAMM</name>
<dbReference type="PIRSF" id="PIRSF017082">
    <property type="entry name" value="YflP"/>
    <property type="match status" value="1"/>
</dbReference>
<dbReference type="Gene3D" id="3.40.190.10">
    <property type="entry name" value="Periplasmic binding protein-like II"/>
    <property type="match status" value="1"/>
</dbReference>
<dbReference type="Pfam" id="PF03401">
    <property type="entry name" value="TctC"/>
    <property type="match status" value="1"/>
</dbReference>
<dbReference type="PROSITE" id="PS51257">
    <property type="entry name" value="PROKAR_LIPOPROTEIN"/>
    <property type="match status" value="1"/>
</dbReference>
<dbReference type="Gene3D" id="3.40.190.150">
    <property type="entry name" value="Bordetella uptake gene, domain 1"/>
    <property type="match status" value="1"/>
</dbReference>
<dbReference type="PANTHER" id="PTHR42928">
    <property type="entry name" value="TRICARBOXYLATE-BINDING PROTEIN"/>
    <property type="match status" value="1"/>
</dbReference>
<gene>
    <name evidence="3" type="ORF">FHS24_001774</name>
</gene>
<evidence type="ECO:0000313" key="3">
    <source>
        <dbReference type="EMBL" id="MBB3107257.1"/>
    </source>
</evidence>
<sequence length="346" mass="36409">MKKLSYLALGLSILSLTACNNANETASTDAAATDGSSELTAPSRPECIAPAKPGGGFDLTCKLAQAGLRDTGILKEPMRVTYMPGGVGAVAYNKIVANDRDNGDAIIAFSTGSILNLSQGKFGKFTEKDVKWLAGVGTDYGAVAVNADSPIKDLAGLVAELKKNPKAISFGAGGSVGGQDWMQTAILAKAVGVNPNDMTYVAMEGGGEAITAVMGNHITAVSAGIAEIMPQASAGKLRVLAVFADERLGGTMADIPTAKEQGYDVTWPVVRGYYMGPDVSPSAYNWWKDAFDKMLADPKFAEIREQQELLPFSMTGDELEAYVYKRTGELRELSAEYGLVEAAPTK</sequence>
<evidence type="ECO:0000256" key="2">
    <source>
        <dbReference type="SAM" id="SignalP"/>
    </source>
</evidence>
<dbReference type="PANTHER" id="PTHR42928:SF3">
    <property type="entry name" value="UPF0065 PROTEIN YFLP"/>
    <property type="match status" value="1"/>
</dbReference>
<comment type="caution">
    <text evidence="3">The sequence shown here is derived from an EMBL/GenBank/DDBJ whole genome shotgun (WGS) entry which is preliminary data.</text>
</comment>
<keyword evidence="2" id="KW-0732">Signal</keyword>
<reference evidence="3 4" key="1">
    <citation type="submission" date="2020-08" db="EMBL/GenBank/DDBJ databases">
        <title>Genomic Encyclopedia of Type Strains, Phase III (KMG-III): the genomes of soil and plant-associated and newly described type strains.</title>
        <authorList>
            <person name="Whitman W."/>
        </authorList>
    </citation>
    <scope>NUCLEOTIDE SEQUENCE [LARGE SCALE GENOMIC DNA]</scope>
    <source>
        <strain evidence="3 4">CECT 5885</strain>
    </source>
</reference>
<evidence type="ECO:0000256" key="1">
    <source>
        <dbReference type="ARBA" id="ARBA00006987"/>
    </source>
</evidence>
<proteinExistence type="inferred from homology"/>
<dbReference type="Proteomes" id="UP000588111">
    <property type="component" value="Unassembled WGS sequence"/>
</dbReference>
<dbReference type="InterPro" id="IPR042100">
    <property type="entry name" value="Bug_dom1"/>
</dbReference>
<keyword evidence="4" id="KW-1185">Reference proteome</keyword>
<dbReference type="AlphaFoldDB" id="A0A839TD15"/>
<dbReference type="SUPFAM" id="SSF53850">
    <property type="entry name" value="Periplasmic binding protein-like II"/>
    <property type="match status" value="1"/>
</dbReference>
<evidence type="ECO:0000313" key="4">
    <source>
        <dbReference type="Proteomes" id="UP000588111"/>
    </source>
</evidence>
<feature type="signal peptide" evidence="2">
    <location>
        <begin position="1"/>
        <end position="22"/>
    </location>
</feature>
<feature type="chain" id="PRO_5032386208" evidence="2">
    <location>
        <begin position="23"/>
        <end position="346"/>
    </location>
</feature>